<dbReference type="InterPro" id="IPR016024">
    <property type="entry name" value="ARM-type_fold"/>
</dbReference>
<dbReference type="PROSITE" id="PS50176">
    <property type="entry name" value="ARM_REPEAT"/>
    <property type="match status" value="1"/>
</dbReference>
<dbReference type="PANTHER" id="PTHR23315:SF253">
    <property type="entry name" value="U-BOX DOMAIN-CONTAINING PROTEIN 9"/>
    <property type="match status" value="1"/>
</dbReference>
<dbReference type="Proteomes" id="UP000030748">
    <property type="component" value="Unassembled WGS sequence"/>
</dbReference>
<evidence type="ECO:0000256" key="4">
    <source>
        <dbReference type="ARBA" id="ARBA00022679"/>
    </source>
</evidence>
<dbReference type="SMART" id="SM00504">
    <property type="entry name" value="Ubox"/>
    <property type="match status" value="1"/>
</dbReference>
<sequence length="461" mass="51041">MAKSGVIEGDPAAAAVKAAELKKELLKLVKAIVDEEDVNLDAVERAYQMLVALKEMKLKKTVSLKLRTDRELASAGTVPEEFKCPLSMELMRDPVIIDSGQTYDRPFIQKWLKSGNRTCPKTQQVLTHTTLAPNHLIREMITKWCNKHGIKLPDPINYTYEEGFAESDREHFLSLLNRMSSALSEQKEAAKELRRLTRKTASVRALFAETPNAIPQLLAPLSNGTIGAHPDLHEDIITSVLNIAIHDDNNKKLVAETPAAIPLLIDAVKNGSIETRSNAAATIFTLSALDSNKALLGKSGALKPLIELLREGHPAAMNDAASAIFNLCILHENKVRAVRDGAVVVILEKIKNRARVDILLPPLALLSTNQKCVEEMGDLEAVPCLFEIIRETTCDRNKENCIAMLHAICFSDRSKWKAMREEESMHRTISQVAHNGTSRAQRKARGILERLNKSVNVTHTA</sequence>
<dbReference type="PhylomeDB" id="A0A022Q3M1"/>
<dbReference type="GO" id="GO:0005634">
    <property type="term" value="C:nucleus"/>
    <property type="evidence" value="ECO:0000318"/>
    <property type="project" value="GO_Central"/>
</dbReference>
<dbReference type="Pfam" id="PF25598">
    <property type="entry name" value="ARM_PUB"/>
    <property type="match status" value="1"/>
</dbReference>
<evidence type="ECO:0000256" key="2">
    <source>
        <dbReference type="ARBA" id="ARBA00004906"/>
    </source>
</evidence>
<evidence type="ECO:0000256" key="7">
    <source>
        <dbReference type="PROSITE-ProRule" id="PRU00259"/>
    </source>
</evidence>
<dbReference type="AlphaFoldDB" id="A0A022Q3M1"/>
<dbReference type="EC" id="2.3.2.27" evidence="3"/>
<dbReference type="InterPro" id="IPR045210">
    <property type="entry name" value="RING-Ubox_PUB"/>
</dbReference>
<dbReference type="CDD" id="cd16664">
    <property type="entry name" value="RING-Ubox_PUB"/>
    <property type="match status" value="1"/>
</dbReference>
<dbReference type="OMA" id="IVILHTV"/>
<evidence type="ECO:0000256" key="6">
    <source>
        <dbReference type="ARBA" id="ARBA00022786"/>
    </source>
</evidence>
<feature type="repeat" description="ARM" evidence="7">
    <location>
        <begin position="300"/>
        <end position="342"/>
    </location>
</feature>
<dbReference type="KEGG" id="egt:105976218"/>
<evidence type="ECO:0000259" key="8">
    <source>
        <dbReference type="PROSITE" id="PS51698"/>
    </source>
</evidence>
<evidence type="ECO:0000313" key="9">
    <source>
        <dbReference type="EMBL" id="EYU21095.1"/>
    </source>
</evidence>
<dbReference type="eggNOG" id="KOG0167">
    <property type="taxonomic scope" value="Eukaryota"/>
</dbReference>
<dbReference type="InterPro" id="IPR000225">
    <property type="entry name" value="Armadillo"/>
</dbReference>
<dbReference type="Pfam" id="PF04564">
    <property type="entry name" value="U-box"/>
    <property type="match status" value="1"/>
</dbReference>
<organism evidence="9 10">
    <name type="scientific">Erythranthe guttata</name>
    <name type="common">Yellow monkey flower</name>
    <name type="synonym">Mimulus guttatus</name>
    <dbReference type="NCBI Taxonomy" id="4155"/>
    <lineage>
        <taxon>Eukaryota</taxon>
        <taxon>Viridiplantae</taxon>
        <taxon>Streptophyta</taxon>
        <taxon>Embryophyta</taxon>
        <taxon>Tracheophyta</taxon>
        <taxon>Spermatophyta</taxon>
        <taxon>Magnoliopsida</taxon>
        <taxon>eudicotyledons</taxon>
        <taxon>Gunneridae</taxon>
        <taxon>Pentapetalae</taxon>
        <taxon>asterids</taxon>
        <taxon>lamiids</taxon>
        <taxon>Lamiales</taxon>
        <taxon>Phrymaceae</taxon>
        <taxon>Erythranthe</taxon>
    </lineage>
</organism>
<keyword evidence="5" id="KW-0677">Repeat</keyword>
<dbReference type="OrthoDB" id="7537227at2759"/>
<dbReference type="SUPFAM" id="SSF48371">
    <property type="entry name" value="ARM repeat"/>
    <property type="match status" value="1"/>
</dbReference>
<dbReference type="FunFam" id="3.30.40.10:FF:000114">
    <property type="entry name" value="RING-type E3 ubiquitin transferase"/>
    <property type="match status" value="1"/>
</dbReference>
<evidence type="ECO:0000313" key="10">
    <source>
        <dbReference type="Proteomes" id="UP000030748"/>
    </source>
</evidence>
<dbReference type="Gene3D" id="3.30.40.10">
    <property type="entry name" value="Zinc/RING finger domain, C3HC4 (zinc finger)"/>
    <property type="match status" value="1"/>
</dbReference>
<dbReference type="InterPro" id="IPR058678">
    <property type="entry name" value="ARM_PUB"/>
</dbReference>
<protein>
    <recommendedName>
        <fullName evidence="3">RING-type E3 ubiquitin transferase</fullName>
        <ecNumber evidence="3">2.3.2.27</ecNumber>
    </recommendedName>
</protein>
<dbReference type="SMART" id="SM00185">
    <property type="entry name" value="ARM"/>
    <property type="match status" value="3"/>
</dbReference>
<dbReference type="Gene3D" id="1.25.10.10">
    <property type="entry name" value="Leucine-rich Repeat Variant"/>
    <property type="match status" value="2"/>
</dbReference>
<name>A0A022Q3M1_ERYGU</name>
<evidence type="ECO:0000256" key="1">
    <source>
        <dbReference type="ARBA" id="ARBA00000900"/>
    </source>
</evidence>
<dbReference type="GO" id="GO:0061630">
    <property type="term" value="F:ubiquitin protein ligase activity"/>
    <property type="evidence" value="ECO:0007669"/>
    <property type="project" value="UniProtKB-EC"/>
</dbReference>
<dbReference type="UniPathway" id="UPA00143"/>
<dbReference type="PROSITE" id="PS51698">
    <property type="entry name" value="U_BOX"/>
    <property type="match status" value="1"/>
</dbReference>
<dbReference type="EMBL" id="KI632231">
    <property type="protein sequence ID" value="EYU21095.1"/>
    <property type="molecule type" value="Genomic_DNA"/>
</dbReference>
<keyword evidence="10" id="KW-1185">Reference proteome</keyword>
<dbReference type="InterPro" id="IPR011989">
    <property type="entry name" value="ARM-like"/>
</dbReference>
<evidence type="ECO:0000256" key="3">
    <source>
        <dbReference type="ARBA" id="ARBA00012483"/>
    </source>
</evidence>
<keyword evidence="6" id="KW-0833">Ubl conjugation pathway</keyword>
<reference evidence="9 10" key="1">
    <citation type="journal article" date="2013" name="Proc. Natl. Acad. Sci. U.S.A.">
        <title>Fine-scale variation in meiotic recombination in Mimulus inferred from population shotgun sequencing.</title>
        <authorList>
            <person name="Hellsten U."/>
            <person name="Wright K.M."/>
            <person name="Jenkins J."/>
            <person name="Shu S."/>
            <person name="Yuan Y."/>
            <person name="Wessler S.R."/>
            <person name="Schmutz J."/>
            <person name="Willis J.H."/>
            <person name="Rokhsar D.S."/>
        </authorList>
    </citation>
    <scope>NUCLEOTIDE SEQUENCE [LARGE SCALE GENOMIC DNA]</scope>
    <source>
        <strain evidence="10">cv. DUN x IM62</strain>
    </source>
</reference>
<gene>
    <name evidence="9" type="ORF">MIMGU_mgv1a005997mg</name>
</gene>
<evidence type="ECO:0000256" key="5">
    <source>
        <dbReference type="ARBA" id="ARBA00022737"/>
    </source>
</evidence>
<comment type="pathway">
    <text evidence="2">Protein modification; protein ubiquitination.</text>
</comment>
<accession>A0A022Q3M1</accession>
<dbReference type="GO" id="GO:0005737">
    <property type="term" value="C:cytoplasm"/>
    <property type="evidence" value="ECO:0000318"/>
    <property type="project" value="GO_Central"/>
</dbReference>
<comment type="catalytic activity">
    <reaction evidence="1">
        <text>S-ubiquitinyl-[E2 ubiquitin-conjugating enzyme]-L-cysteine + [acceptor protein]-L-lysine = [E2 ubiquitin-conjugating enzyme]-L-cysteine + N(6)-ubiquitinyl-[acceptor protein]-L-lysine.</text>
        <dbReference type="EC" id="2.3.2.27"/>
    </reaction>
</comment>
<dbReference type="InterPro" id="IPR003613">
    <property type="entry name" value="Ubox_domain"/>
</dbReference>
<feature type="domain" description="U-box" evidence="8">
    <location>
        <begin position="77"/>
        <end position="151"/>
    </location>
</feature>
<proteinExistence type="predicted"/>
<dbReference type="InterPro" id="IPR013083">
    <property type="entry name" value="Znf_RING/FYVE/PHD"/>
</dbReference>
<keyword evidence="4" id="KW-0808">Transferase</keyword>
<dbReference type="SUPFAM" id="SSF57850">
    <property type="entry name" value="RING/U-box"/>
    <property type="match status" value="1"/>
</dbReference>
<dbReference type="GO" id="GO:0016567">
    <property type="term" value="P:protein ubiquitination"/>
    <property type="evidence" value="ECO:0007669"/>
    <property type="project" value="UniProtKB-UniPathway"/>
</dbReference>
<dbReference type="PANTHER" id="PTHR23315">
    <property type="entry name" value="U BOX DOMAIN-CONTAINING"/>
    <property type="match status" value="1"/>
</dbReference>